<feature type="region of interest" description="Disordered" evidence="8">
    <location>
        <begin position="505"/>
        <end position="524"/>
    </location>
</feature>
<keyword evidence="6" id="KW-0119">Carbohydrate metabolism</keyword>
<evidence type="ECO:0000259" key="9">
    <source>
        <dbReference type="SMART" id="SM00813"/>
    </source>
</evidence>
<name>A0A6I1GJW7_9BIFI</name>
<gene>
    <name evidence="10" type="ORF">F7D09_1830</name>
</gene>
<accession>A0A6I1GJW7</accession>
<dbReference type="InterPro" id="IPR010720">
    <property type="entry name" value="Alpha-L-AF_C"/>
</dbReference>
<evidence type="ECO:0000313" key="10">
    <source>
        <dbReference type="EMBL" id="KAB7789657.1"/>
    </source>
</evidence>
<dbReference type="GO" id="GO:0000272">
    <property type="term" value="P:polysaccharide catabolic process"/>
    <property type="evidence" value="ECO:0007669"/>
    <property type="project" value="TreeGrafter"/>
</dbReference>
<dbReference type="Gene3D" id="3.20.20.80">
    <property type="entry name" value="Glycosidases"/>
    <property type="match status" value="1"/>
</dbReference>
<dbReference type="SUPFAM" id="SSF51011">
    <property type="entry name" value="Glycosyl hydrolase domain"/>
    <property type="match status" value="1"/>
</dbReference>
<evidence type="ECO:0000256" key="4">
    <source>
        <dbReference type="ARBA" id="ARBA00012670"/>
    </source>
</evidence>
<dbReference type="Pfam" id="PF22848">
    <property type="entry name" value="ASD1_dom"/>
    <property type="match status" value="1"/>
</dbReference>
<keyword evidence="11" id="KW-1185">Reference proteome</keyword>
<dbReference type="AlphaFoldDB" id="A0A6I1GJW7"/>
<evidence type="ECO:0000256" key="2">
    <source>
        <dbReference type="ARBA" id="ARBA00007186"/>
    </source>
</evidence>
<dbReference type="RefSeq" id="WP_152235249.1">
    <property type="nucleotide sequence ID" value="NZ_JBHSKZ010000012.1"/>
</dbReference>
<comment type="similarity">
    <text evidence="2">Belongs to the glycosyl hydrolase 51 family.</text>
</comment>
<dbReference type="Pfam" id="PF06964">
    <property type="entry name" value="Alpha-L-AF_C"/>
    <property type="match status" value="1"/>
</dbReference>
<comment type="caution">
    <text evidence="10">The sequence shown here is derived from an EMBL/GenBank/DDBJ whole genome shotgun (WGS) entry which is preliminary data.</text>
</comment>
<dbReference type="GO" id="GO:0046556">
    <property type="term" value="F:alpha-L-arabinofuranosidase activity"/>
    <property type="evidence" value="ECO:0007669"/>
    <property type="project" value="UniProtKB-EC"/>
</dbReference>
<dbReference type="Gene3D" id="2.60.40.1180">
    <property type="entry name" value="Golgi alpha-mannosidase II"/>
    <property type="match status" value="2"/>
</dbReference>
<evidence type="ECO:0000313" key="11">
    <source>
        <dbReference type="Proteomes" id="UP000441772"/>
    </source>
</evidence>
<comment type="subunit">
    <text evidence="3">Homohexamer; trimer of dimers.</text>
</comment>
<sequence length="607" mass="63932">MPTTTEMKRFNTAGAAGIAAAGATAAAATSATPPSADATTADVTVTVGPTPLADVPPRLFGSFVEHLGRCVYGGLYEPGHPTADSNGFRRDVIELVKELGVTCVRYPGGNFVSGYRWEDGTGPREDRPVRRDLAWHCTETNQVGIDDFYRWSQAAGTEVMLAVNMGTRGLQEALDELEYVNGAPGTTLADRRVANGIPKPMGVRMWCIGNEMDGPWQIGHTSADEYAAAVDRVAHAMKLAEPGLELVACGSSSAQMPTFGEWERKVLTKAYANIDFVSCHAYYRDHGHVTRDAAAMQDFLASAQDMTRFIATVAAQADAAKAANGGERDIKISFDEWGVWYADVWNAQEDRRMADSASGLHTDPWPVAPPLLEDVYTVADAVVEGSLMITLLKHCDRVRSASRAQLVNVIAPIMTVPGGPAWRQTTFYPFAEAAGRARGDVFVPRIDSPLVHTATYGEVPAVDAVVTWDAATRRGLLLAVNRDLARAHDVAVALAGLTAGAAGDGSAATGGGADAGVSAAAGDGADASASADRTVAGGGMAAGSAAGAHLAVVRTQLLHDDDIYRQNTAEEPDAVTPDDLPVQMDPATASMSFTLPPVSWAAVEFAM</sequence>
<dbReference type="SUPFAM" id="SSF51445">
    <property type="entry name" value="(Trans)glycosidases"/>
    <property type="match status" value="1"/>
</dbReference>
<dbReference type="PANTHER" id="PTHR43576">
    <property type="entry name" value="ALPHA-L-ARABINOFURANOSIDASE C-RELATED"/>
    <property type="match status" value="1"/>
</dbReference>
<dbReference type="PANTHER" id="PTHR43576:SF3">
    <property type="entry name" value="ALPHA-L-ARABINOFURANOSIDASE C"/>
    <property type="match status" value="1"/>
</dbReference>
<dbReference type="GO" id="GO:0046373">
    <property type="term" value="P:L-arabinose metabolic process"/>
    <property type="evidence" value="ECO:0007669"/>
    <property type="project" value="InterPro"/>
</dbReference>
<dbReference type="EC" id="3.2.1.55" evidence="4"/>
<keyword evidence="7" id="KW-0326">Glycosidase</keyword>
<evidence type="ECO:0000256" key="3">
    <source>
        <dbReference type="ARBA" id="ARBA00011165"/>
    </source>
</evidence>
<evidence type="ECO:0000256" key="5">
    <source>
        <dbReference type="ARBA" id="ARBA00022801"/>
    </source>
</evidence>
<evidence type="ECO:0000256" key="8">
    <source>
        <dbReference type="SAM" id="MobiDB-lite"/>
    </source>
</evidence>
<organism evidence="10 11">
    <name type="scientific">Bifidobacterium leontopitheci</name>
    <dbReference type="NCBI Taxonomy" id="2650774"/>
    <lineage>
        <taxon>Bacteria</taxon>
        <taxon>Bacillati</taxon>
        <taxon>Actinomycetota</taxon>
        <taxon>Actinomycetes</taxon>
        <taxon>Bifidobacteriales</taxon>
        <taxon>Bifidobacteriaceae</taxon>
        <taxon>Bifidobacterium</taxon>
    </lineage>
</organism>
<keyword evidence="5" id="KW-0378">Hydrolase</keyword>
<reference evidence="10 11" key="1">
    <citation type="submission" date="2019-09" db="EMBL/GenBank/DDBJ databases">
        <title>Characterization of the phylogenetic diversity of two novel species belonging to the genus Bifidobacterium: Bifidobacterium cebidarum sp. nov. and Bifidobacterium leontopitheci sp. nov.</title>
        <authorList>
            <person name="Lugli G.A."/>
            <person name="Duranti S."/>
            <person name="Milani C."/>
            <person name="Turroni F."/>
            <person name="Ventura M."/>
        </authorList>
    </citation>
    <scope>NUCLEOTIDE SEQUENCE [LARGE SCALE GENOMIC DNA]</scope>
    <source>
        <strain evidence="10 11">LMG 31471</strain>
    </source>
</reference>
<evidence type="ECO:0000256" key="7">
    <source>
        <dbReference type="ARBA" id="ARBA00023295"/>
    </source>
</evidence>
<dbReference type="SMART" id="SM00813">
    <property type="entry name" value="Alpha-L-AF_C"/>
    <property type="match status" value="1"/>
</dbReference>
<comment type="catalytic activity">
    <reaction evidence="1">
        <text>Hydrolysis of terminal non-reducing alpha-L-arabinofuranoside residues in alpha-L-arabinosides.</text>
        <dbReference type="EC" id="3.2.1.55"/>
    </reaction>
</comment>
<dbReference type="InterPro" id="IPR055235">
    <property type="entry name" value="ASD1_cat"/>
</dbReference>
<dbReference type="InterPro" id="IPR013780">
    <property type="entry name" value="Glyco_hydro_b"/>
</dbReference>
<feature type="domain" description="Alpha-L-arabinofuranosidase C-terminal" evidence="9">
    <location>
        <begin position="335"/>
        <end position="599"/>
    </location>
</feature>
<feature type="compositionally biased region" description="Low complexity" evidence="8">
    <location>
        <begin position="515"/>
        <end position="524"/>
    </location>
</feature>
<protein>
    <recommendedName>
        <fullName evidence="4">non-reducing end alpha-L-arabinofuranosidase</fullName>
        <ecNumber evidence="4">3.2.1.55</ecNumber>
    </recommendedName>
</protein>
<evidence type="ECO:0000256" key="1">
    <source>
        <dbReference type="ARBA" id="ARBA00001462"/>
    </source>
</evidence>
<dbReference type="Proteomes" id="UP000441772">
    <property type="component" value="Unassembled WGS sequence"/>
</dbReference>
<evidence type="ECO:0000256" key="6">
    <source>
        <dbReference type="ARBA" id="ARBA00023277"/>
    </source>
</evidence>
<dbReference type="InterPro" id="IPR017853">
    <property type="entry name" value="GH"/>
</dbReference>
<dbReference type="EMBL" id="WBVT01000037">
    <property type="protein sequence ID" value="KAB7789657.1"/>
    <property type="molecule type" value="Genomic_DNA"/>
</dbReference>
<proteinExistence type="inferred from homology"/>